<dbReference type="GO" id="GO:0006508">
    <property type="term" value="P:proteolysis"/>
    <property type="evidence" value="ECO:0007669"/>
    <property type="project" value="UniProtKB-KW"/>
</dbReference>
<dbReference type="STRING" id="109895.A0A507E5G6"/>
<reference evidence="9 10" key="1">
    <citation type="journal article" date="2019" name="Sci. Rep.">
        <title>Comparative genomics of chytrid fungi reveal insights into the obligate biotrophic and pathogenic lifestyle of Synchytrium endobioticum.</title>
        <authorList>
            <person name="van de Vossenberg B.T.L.H."/>
            <person name="Warris S."/>
            <person name="Nguyen H.D.T."/>
            <person name="van Gent-Pelzer M.P.E."/>
            <person name="Joly D.L."/>
            <person name="van de Geest H.C."/>
            <person name="Bonants P.J.M."/>
            <person name="Smith D.S."/>
            <person name="Levesque C.A."/>
            <person name="van der Lee T.A.J."/>
        </authorList>
    </citation>
    <scope>NUCLEOTIDE SEQUENCE [LARGE SCALE GENOMIC DNA]</scope>
    <source>
        <strain evidence="9 10">CBS 809.83</strain>
    </source>
</reference>
<keyword evidence="8" id="KW-1133">Transmembrane helix</keyword>
<evidence type="ECO:0000256" key="1">
    <source>
        <dbReference type="ARBA" id="ARBA00009431"/>
    </source>
</evidence>
<dbReference type="EMBL" id="QEAQ01000035">
    <property type="protein sequence ID" value="TPX58515.1"/>
    <property type="molecule type" value="Genomic_DNA"/>
</dbReference>
<protein>
    <recommendedName>
        <fullName evidence="7">Carboxypeptidase</fullName>
        <ecNumber evidence="7">3.4.16.-</ecNumber>
    </recommendedName>
</protein>
<keyword evidence="4" id="KW-0732">Signal</keyword>
<dbReference type="InterPro" id="IPR029058">
    <property type="entry name" value="AB_hydrolase_fold"/>
</dbReference>
<keyword evidence="8" id="KW-0472">Membrane</keyword>
<gene>
    <name evidence="9" type="ORF">PhCBS80983_g03085</name>
</gene>
<comment type="caution">
    <text evidence="9">The sequence shown here is derived from an EMBL/GenBank/DDBJ whole genome shotgun (WGS) entry which is preliminary data.</text>
</comment>
<accession>A0A507E5G6</accession>
<evidence type="ECO:0000256" key="6">
    <source>
        <dbReference type="ARBA" id="ARBA00023180"/>
    </source>
</evidence>
<feature type="transmembrane region" description="Helical" evidence="8">
    <location>
        <begin position="12"/>
        <end position="31"/>
    </location>
</feature>
<name>A0A507E5G6_9FUNG</name>
<keyword evidence="2 7" id="KW-0121">Carboxypeptidase</keyword>
<dbReference type="Gene3D" id="3.40.50.1820">
    <property type="entry name" value="alpha/beta hydrolase"/>
    <property type="match status" value="1"/>
</dbReference>
<dbReference type="GO" id="GO:0004185">
    <property type="term" value="F:serine-type carboxypeptidase activity"/>
    <property type="evidence" value="ECO:0007669"/>
    <property type="project" value="UniProtKB-UniRule"/>
</dbReference>
<dbReference type="InterPro" id="IPR001563">
    <property type="entry name" value="Peptidase_S10"/>
</dbReference>
<dbReference type="InterPro" id="IPR018202">
    <property type="entry name" value="Ser_caboxypep_ser_AS"/>
</dbReference>
<evidence type="ECO:0000256" key="3">
    <source>
        <dbReference type="ARBA" id="ARBA00022670"/>
    </source>
</evidence>
<comment type="similarity">
    <text evidence="1 7">Belongs to the peptidase S10 family.</text>
</comment>
<dbReference type="Proteomes" id="UP000318582">
    <property type="component" value="Unassembled WGS sequence"/>
</dbReference>
<organism evidence="9 10">
    <name type="scientific">Powellomyces hirtus</name>
    <dbReference type="NCBI Taxonomy" id="109895"/>
    <lineage>
        <taxon>Eukaryota</taxon>
        <taxon>Fungi</taxon>
        <taxon>Fungi incertae sedis</taxon>
        <taxon>Chytridiomycota</taxon>
        <taxon>Chytridiomycota incertae sedis</taxon>
        <taxon>Chytridiomycetes</taxon>
        <taxon>Spizellomycetales</taxon>
        <taxon>Powellomycetaceae</taxon>
        <taxon>Powellomyces</taxon>
    </lineage>
</organism>
<evidence type="ECO:0000256" key="8">
    <source>
        <dbReference type="SAM" id="Phobius"/>
    </source>
</evidence>
<evidence type="ECO:0000313" key="10">
    <source>
        <dbReference type="Proteomes" id="UP000318582"/>
    </source>
</evidence>
<dbReference type="SUPFAM" id="SSF53474">
    <property type="entry name" value="alpha/beta-Hydrolases"/>
    <property type="match status" value="1"/>
</dbReference>
<dbReference type="PANTHER" id="PTHR11802">
    <property type="entry name" value="SERINE PROTEASE FAMILY S10 SERINE CARBOXYPEPTIDASE"/>
    <property type="match status" value="1"/>
</dbReference>
<sequence length="506" mass="56103">MHWKPRSAKSVVALKLSVAFLAFICVTILGLCDNEDSSGQGSQWWWNPRVESRKAVGTQPKEKYLVGRLPWADSEDPIKESYAGYVSVRNDEGAKTFFWFTPALALSRMSSQQENSAQSPLILWLQGGPGSSSMIGLFEEMGPFRINGNHELVRNRDTWNANNSLLFVDSPVGTGFSYFDEPHIQSPHASNEGFSCATNQTTISRDLLTFLLEFYRLFPEQRLASLYLAGESYAGKYIPHFAEAINTYNQMAAPLENDPIPLKGFLIGDGLTDPVTQIKAHALVALALGLVNPAEAAQMAILADTAITHVVNKQWKEANDIRNILFDYFAEASGGVNVYDVRKGSVPNDHIALEAFLGRKDVRRAINVCSPQKIHDTCSVFAARNPSVRVAMAQDIMQSAAPLIGELLNTGYHVLLYQGQFDFRDGIMGQTEWIHGLKWCGQQGYRDADRRVWKHDDGLVAGYITEFANLRRVEVLQAGHLAPGDQGARTRSMVESFMEKSHAGLA</sequence>
<dbReference type="EC" id="3.4.16.-" evidence="7"/>
<dbReference type="PROSITE" id="PS00131">
    <property type="entry name" value="CARBOXYPEPT_SER_SER"/>
    <property type="match status" value="1"/>
</dbReference>
<dbReference type="PRINTS" id="PR00724">
    <property type="entry name" value="CRBOXYPTASEC"/>
</dbReference>
<evidence type="ECO:0000313" key="9">
    <source>
        <dbReference type="EMBL" id="TPX58515.1"/>
    </source>
</evidence>
<keyword evidence="3 7" id="KW-0645">Protease</keyword>
<keyword evidence="8" id="KW-0812">Transmembrane</keyword>
<dbReference type="Pfam" id="PF00450">
    <property type="entry name" value="Peptidase_S10"/>
    <property type="match status" value="1"/>
</dbReference>
<dbReference type="AlphaFoldDB" id="A0A507E5G6"/>
<dbReference type="PANTHER" id="PTHR11802:SF472">
    <property type="entry name" value="SERINE CARBOXYPEPTIDASE CPVL-RELATED"/>
    <property type="match status" value="1"/>
</dbReference>
<proteinExistence type="inferred from homology"/>
<keyword evidence="5 7" id="KW-0378">Hydrolase</keyword>
<evidence type="ECO:0000256" key="2">
    <source>
        <dbReference type="ARBA" id="ARBA00022645"/>
    </source>
</evidence>
<keyword evidence="10" id="KW-1185">Reference proteome</keyword>
<keyword evidence="6" id="KW-0325">Glycoprotein</keyword>
<evidence type="ECO:0000256" key="4">
    <source>
        <dbReference type="ARBA" id="ARBA00022729"/>
    </source>
</evidence>
<evidence type="ECO:0000256" key="7">
    <source>
        <dbReference type="RuleBase" id="RU361156"/>
    </source>
</evidence>
<evidence type="ECO:0000256" key="5">
    <source>
        <dbReference type="ARBA" id="ARBA00022801"/>
    </source>
</evidence>